<evidence type="ECO:0000313" key="8">
    <source>
        <dbReference type="Proteomes" id="UP000590442"/>
    </source>
</evidence>
<evidence type="ECO:0000256" key="2">
    <source>
        <dbReference type="ARBA" id="ARBA00022723"/>
    </source>
</evidence>
<comment type="cofactor">
    <cofactor evidence="1">
        <name>Mg(2+)</name>
        <dbReference type="ChEBI" id="CHEBI:18420"/>
    </cofactor>
</comment>
<feature type="chain" id="PRO_5032929858" description="ChbG/HpnK family deacetylase" evidence="6">
    <location>
        <begin position="21"/>
        <end position="312"/>
    </location>
</feature>
<accession>A0A846QZ27</accession>
<dbReference type="InterPro" id="IPR006879">
    <property type="entry name" value="YdjC-like"/>
</dbReference>
<dbReference type="GO" id="GO:0005975">
    <property type="term" value="P:carbohydrate metabolic process"/>
    <property type="evidence" value="ECO:0007669"/>
    <property type="project" value="InterPro"/>
</dbReference>
<dbReference type="EMBL" id="JAATJJ010000001">
    <property type="protein sequence ID" value="NJB69859.1"/>
    <property type="molecule type" value="Genomic_DNA"/>
</dbReference>
<evidence type="ECO:0000313" key="7">
    <source>
        <dbReference type="EMBL" id="NJB69859.1"/>
    </source>
</evidence>
<sequence>MKKSILFLCSFSFLGNILCAQNLNIAERLGYSKDAKLLIIHGDDLGVANSQNRASIKALENSPVNSASIMVPCPWFPEIAAYARKNQNVDFGLHLTLNSEWDFYKWGPVSSKDSVPGLVNKDGYFFSSVDSLQMQGTAQEVEIELRNQVKKAYKAGINVTHLDGHMGAAMSRPDYLEAYMRIGKEYGLPVLMDKRVYDIPNDAIQKLLGPNTVLADKILSASPATFDAGMEEFYTNVLTTLEPGLNFLILHLAYDDDEMKAVTVNHPYWGAKWRQADFDFFTSEKCGALIKKQGIVLVTWKELRDKIVRADK</sequence>
<keyword evidence="5" id="KW-0119">Carbohydrate metabolism</keyword>
<keyword evidence="8" id="KW-1185">Reference proteome</keyword>
<keyword evidence="2" id="KW-0479">Metal-binding</keyword>
<evidence type="ECO:0000256" key="4">
    <source>
        <dbReference type="ARBA" id="ARBA00022842"/>
    </source>
</evidence>
<dbReference type="RefSeq" id="WP_167960181.1">
    <property type="nucleotide sequence ID" value="NZ_JAATJJ010000001.1"/>
</dbReference>
<dbReference type="InterPro" id="IPR011330">
    <property type="entry name" value="Glyco_hydro/deAcase_b/a-brl"/>
</dbReference>
<evidence type="ECO:0000256" key="5">
    <source>
        <dbReference type="ARBA" id="ARBA00023277"/>
    </source>
</evidence>
<dbReference type="GO" id="GO:0046872">
    <property type="term" value="F:metal ion binding"/>
    <property type="evidence" value="ECO:0007669"/>
    <property type="project" value="UniProtKB-KW"/>
</dbReference>
<protein>
    <recommendedName>
        <fullName evidence="9">ChbG/HpnK family deacetylase</fullName>
    </recommendedName>
</protein>
<feature type="signal peptide" evidence="6">
    <location>
        <begin position="1"/>
        <end position="20"/>
    </location>
</feature>
<keyword evidence="3" id="KW-0378">Hydrolase</keyword>
<dbReference type="PANTHER" id="PTHR31609:SF1">
    <property type="entry name" value="CARBOHYDRATE DEACETYLASE"/>
    <property type="match status" value="1"/>
</dbReference>
<evidence type="ECO:0000256" key="1">
    <source>
        <dbReference type="ARBA" id="ARBA00001946"/>
    </source>
</evidence>
<dbReference type="Proteomes" id="UP000590442">
    <property type="component" value="Unassembled WGS sequence"/>
</dbReference>
<dbReference type="Pfam" id="PF04794">
    <property type="entry name" value="YdjC"/>
    <property type="match status" value="1"/>
</dbReference>
<dbReference type="AlphaFoldDB" id="A0A846QZ27"/>
<evidence type="ECO:0000256" key="6">
    <source>
        <dbReference type="SAM" id="SignalP"/>
    </source>
</evidence>
<dbReference type="GO" id="GO:0019213">
    <property type="term" value="F:deacetylase activity"/>
    <property type="evidence" value="ECO:0007669"/>
    <property type="project" value="TreeGrafter"/>
</dbReference>
<gene>
    <name evidence="7" type="ORF">GGR42_000321</name>
</gene>
<dbReference type="Gene3D" id="3.20.20.370">
    <property type="entry name" value="Glycoside hydrolase/deacetylase"/>
    <property type="match status" value="1"/>
</dbReference>
<evidence type="ECO:0008006" key="9">
    <source>
        <dbReference type="Google" id="ProtNLM"/>
    </source>
</evidence>
<dbReference type="SUPFAM" id="SSF88713">
    <property type="entry name" value="Glycoside hydrolase/deacetylase"/>
    <property type="match status" value="1"/>
</dbReference>
<comment type="caution">
    <text evidence="7">The sequence shown here is derived from an EMBL/GenBank/DDBJ whole genome shotgun (WGS) entry which is preliminary data.</text>
</comment>
<proteinExistence type="predicted"/>
<dbReference type="CDD" id="cd10802">
    <property type="entry name" value="YdjC_TTHB029_like"/>
    <property type="match status" value="1"/>
</dbReference>
<name>A0A846QZ27_9FLAO</name>
<keyword evidence="6" id="KW-0732">Signal</keyword>
<reference evidence="7 8" key="1">
    <citation type="submission" date="2020-03" db="EMBL/GenBank/DDBJ databases">
        <title>Genomic Encyclopedia of Type Strains, Phase IV (KMG-IV): sequencing the most valuable type-strain genomes for metagenomic binning, comparative biology and taxonomic classification.</title>
        <authorList>
            <person name="Goeker M."/>
        </authorList>
    </citation>
    <scope>NUCLEOTIDE SEQUENCE [LARGE SCALE GENOMIC DNA]</scope>
    <source>
        <strain evidence="7 8">DSM 29762</strain>
    </source>
</reference>
<dbReference type="PANTHER" id="PTHR31609">
    <property type="entry name" value="YDJC DEACETYLASE FAMILY MEMBER"/>
    <property type="match status" value="1"/>
</dbReference>
<evidence type="ECO:0000256" key="3">
    <source>
        <dbReference type="ARBA" id="ARBA00022801"/>
    </source>
</evidence>
<keyword evidence="4" id="KW-0460">Magnesium</keyword>
<organism evidence="7 8">
    <name type="scientific">Saonia flava</name>
    <dbReference type="NCBI Taxonomy" id="523696"/>
    <lineage>
        <taxon>Bacteria</taxon>
        <taxon>Pseudomonadati</taxon>
        <taxon>Bacteroidota</taxon>
        <taxon>Flavobacteriia</taxon>
        <taxon>Flavobacteriales</taxon>
        <taxon>Flavobacteriaceae</taxon>
        <taxon>Saonia</taxon>
    </lineage>
</organism>
<dbReference type="GO" id="GO:0016787">
    <property type="term" value="F:hydrolase activity"/>
    <property type="evidence" value="ECO:0007669"/>
    <property type="project" value="UniProtKB-KW"/>
</dbReference>